<dbReference type="EMBL" id="RBKU01000001">
    <property type="protein sequence ID" value="RKR84538.1"/>
    <property type="molecule type" value="Genomic_DNA"/>
</dbReference>
<keyword evidence="2" id="KW-0732">Signal</keyword>
<dbReference type="Gene3D" id="1.50.10.10">
    <property type="match status" value="1"/>
</dbReference>
<name>A0A495J7Y3_9SPHI</name>
<evidence type="ECO:0000313" key="3">
    <source>
        <dbReference type="EMBL" id="RKR84538.1"/>
    </source>
</evidence>
<feature type="signal peptide" evidence="2">
    <location>
        <begin position="1"/>
        <end position="25"/>
    </location>
</feature>
<dbReference type="PIRSF" id="PIRSF028846">
    <property type="entry name" value="UCP028846"/>
    <property type="match status" value="1"/>
</dbReference>
<dbReference type="InterPro" id="IPR008313">
    <property type="entry name" value="GH125"/>
</dbReference>
<feature type="chain" id="PRO_5019789694" description="Meiotically up-regulated gene 157 (Mug157) protein" evidence="2">
    <location>
        <begin position="26"/>
        <end position="473"/>
    </location>
</feature>
<dbReference type="PANTHER" id="PTHR31047">
    <property type="entry name" value="MEIOTICALLY UP-REGULATED GENE 157 PROTEIN"/>
    <property type="match status" value="1"/>
</dbReference>
<reference evidence="3 4" key="1">
    <citation type="submission" date="2018-10" db="EMBL/GenBank/DDBJ databases">
        <title>Genomic Encyclopedia of Archaeal and Bacterial Type Strains, Phase II (KMG-II): from individual species to whole genera.</title>
        <authorList>
            <person name="Goeker M."/>
        </authorList>
    </citation>
    <scope>NUCLEOTIDE SEQUENCE [LARGE SCALE GENOMIC DNA]</scope>
    <source>
        <strain evidence="3 4">DSM 18602</strain>
    </source>
</reference>
<feature type="region of interest" description="Disordered" evidence="1">
    <location>
        <begin position="218"/>
        <end position="239"/>
    </location>
</feature>
<evidence type="ECO:0000313" key="4">
    <source>
        <dbReference type="Proteomes" id="UP000268007"/>
    </source>
</evidence>
<protein>
    <recommendedName>
        <fullName evidence="5">Meiotically up-regulated gene 157 (Mug157) protein</fullName>
    </recommendedName>
</protein>
<dbReference type="GO" id="GO:0005975">
    <property type="term" value="P:carbohydrate metabolic process"/>
    <property type="evidence" value="ECO:0007669"/>
    <property type="project" value="InterPro"/>
</dbReference>
<proteinExistence type="predicted"/>
<dbReference type="RefSeq" id="WP_121200231.1">
    <property type="nucleotide sequence ID" value="NZ_RBKU01000001.1"/>
</dbReference>
<accession>A0A495J7Y3</accession>
<comment type="caution">
    <text evidence="3">The sequence shown here is derived from an EMBL/GenBank/DDBJ whole genome shotgun (WGS) entry which is preliminary data.</text>
</comment>
<dbReference type="SMART" id="SM01149">
    <property type="entry name" value="DUF1237"/>
    <property type="match status" value="1"/>
</dbReference>
<gene>
    <name evidence="3" type="ORF">BDD43_4780</name>
</gene>
<dbReference type="InterPro" id="IPR012341">
    <property type="entry name" value="6hp_glycosidase-like_sf"/>
</dbReference>
<dbReference type="OrthoDB" id="181472at2"/>
<keyword evidence="4" id="KW-1185">Reference proteome</keyword>
<dbReference type="InterPro" id="IPR008928">
    <property type="entry name" value="6-hairpin_glycosidase_sf"/>
</dbReference>
<evidence type="ECO:0000256" key="1">
    <source>
        <dbReference type="SAM" id="MobiDB-lite"/>
    </source>
</evidence>
<dbReference type="AlphaFoldDB" id="A0A495J7Y3"/>
<evidence type="ECO:0000256" key="2">
    <source>
        <dbReference type="SAM" id="SignalP"/>
    </source>
</evidence>
<sequence length="473" mass="53251">MKRSVFLQKAGLLSAGLLFRQNLFASGVEFNSLRPAPGKRNFSSSSVDAAIEQFKAKVNDKELAWLFENCFPNTLDTTVFYTEDNGKPDTYVITGDIDAMWLRDSSAQVWPYLTFLQKDEKLKKMVAGLIHRQANCVLKDPFANAFYKDATKVSEWKSDNTDMKPGIHERKWEIDSLCYPIRLAYNYWKKTGDTSPFDANWKSAIELTLKTFTEQQRKSNNGSYHFQRETSKPTDTLPMDGYGFPVKPTGLICSSFRPSDDATTYSFLIPSNFFALVSLKQAAEMVKAIHHDQPLADNLNALAAEVDKALKDNAIVNHPKFGKIYAFEIDGFGNINMMDDANVPGLLSLPYLGSVAVNDAVYQNTRKFVLSDSNPFYYKGKAAAGVGGPHVGKADMIWPLSIISRGLTSQSDDEIKLCISMLKNTHAGKGFMHESFNKDNPSLYTRSWFAWANTIFGEFLWKVYQEKPYLLNA</sequence>
<dbReference type="SUPFAM" id="SSF48208">
    <property type="entry name" value="Six-hairpin glycosidases"/>
    <property type="match status" value="1"/>
</dbReference>
<dbReference type="Proteomes" id="UP000268007">
    <property type="component" value="Unassembled WGS sequence"/>
</dbReference>
<dbReference type="PANTHER" id="PTHR31047:SF0">
    <property type="entry name" value="MEIOTICALLY UP-REGULATED GENE 157 PROTEIN"/>
    <property type="match status" value="1"/>
</dbReference>
<dbReference type="Pfam" id="PF06824">
    <property type="entry name" value="Glyco_hydro_125"/>
    <property type="match status" value="1"/>
</dbReference>
<evidence type="ECO:0008006" key="5">
    <source>
        <dbReference type="Google" id="ProtNLM"/>
    </source>
</evidence>
<organism evidence="3 4">
    <name type="scientific">Mucilaginibacter gracilis</name>
    <dbReference type="NCBI Taxonomy" id="423350"/>
    <lineage>
        <taxon>Bacteria</taxon>
        <taxon>Pseudomonadati</taxon>
        <taxon>Bacteroidota</taxon>
        <taxon>Sphingobacteriia</taxon>
        <taxon>Sphingobacteriales</taxon>
        <taxon>Sphingobacteriaceae</taxon>
        <taxon>Mucilaginibacter</taxon>
    </lineage>
</organism>